<name>A0A0C2J9E1_THEKT</name>
<organism evidence="1 2">
    <name type="scientific">Thelohanellus kitauei</name>
    <name type="common">Myxosporean</name>
    <dbReference type="NCBI Taxonomy" id="669202"/>
    <lineage>
        <taxon>Eukaryota</taxon>
        <taxon>Metazoa</taxon>
        <taxon>Cnidaria</taxon>
        <taxon>Myxozoa</taxon>
        <taxon>Myxosporea</taxon>
        <taxon>Bivalvulida</taxon>
        <taxon>Platysporina</taxon>
        <taxon>Myxobolidae</taxon>
        <taxon>Thelohanellus</taxon>
    </lineage>
</organism>
<dbReference type="PANTHER" id="PTHR17571">
    <property type="entry name" value="URINARY PROTEIN RUP /ACROSOMAL PROTEIN SP-10"/>
    <property type="match status" value="1"/>
</dbReference>
<keyword evidence="2" id="KW-1185">Reference proteome</keyword>
<reference evidence="1 2" key="1">
    <citation type="journal article" date="2014" name="Genome Biol. Evol.">
        <title>The genome of the myxosporean Thelohanellus kitauei shows adaptations to nutrient acquisition within its fish host.</title>
        <authorList>
            <person name="Yang Y."/>
            <person name="Xiong J."/>
            <person name="Zhou Z."/>
            <person name="Huo F."/>
            <person name="Miao W."/>
            <person name="Ran C."/>
            <person name="Liu Y."/>
            <person name="Zhang J."/>
            <person name="Feng J."/>
            <person name="Wang M."/>
            <person name="Wang M."/>
            <person name="Wang L."/>
            <person name="Yao B."/>
        </authorList>
    </citation>
    <scope>NUCLEOTIDE SEQUENCE [LARGE SCALE GENOMIC DNA]</scope>
    <source>
        <strain evidence="1">Wuqing</strain>
    </source>
</reference>
<evidence type="ECO:0000313" key="2">
    <source>
        <dbReference type="Proteomes" id="UP000031668"/>
    </source>
</evidence>
<protein>
    <submittedName>
        <fullName evidence="1">Uncharacterized protein</fullName>
    </submittedName>
</protein>
<dbReference type="AlphaFoldDB" id="A0A0C2J9E1"/>
<proteinExistence type="predicted"/>
<gene>
    <name evidence="1" type="ORF">RF11_07798</name>
</gene>
<accession>A0A0C2J9E1</accession>
<dbReference type="InterPro" id="IPR052671">
    <property type="entry name" value="Acrosomal_SP-10-like"/>
</dbReference>
<evidence type="ECO:0000313" key="1">
    <source>
        <dbReference type="EMBL" id="KII74429.1"/>
    </source>
</evidence>
<comment type="caution">
    <text evidence="1">The sequence shown here is derived from an EMBL/GenBank/DDBJ whole genome shotgun (WGS) entry which is preliminary data.</text>
</comment>
<sequence length="245" mass="27599">MYIQEKIGDRFWGKITCKLTETDEEVKIGGCQISLGIWWRNPQTRHLSFDNIYTLNKNTGYNLDQEIKFQLNDLANSYGDKFYKGRLTTINIIFQKSARRCQPPNMICDTTITESTTELLTTTESTTELMTTTQSTTELLTTTESTTELMTTTQSTTELMTTTQSTTELMTTTQSTTELMTTTQSTTELMTTAQSTTELLTTTQSTTELLTTTQSTTELITTTQSTTELMTTTQSTTQEVMAYLT</sequence>
<dbReference type="PANTHER" id="PTHR17571:SF34">
    <property type="entry name" value="ACROSOMAL PROTEIN SP-10"/>
    <property type="match status" value="1"/>
</dbReference>
<dbReference type="EMBL" id="JWZT01000433">
    <property type="protein sequence ID" value="KII74429.1"/>
    <property type="molecule type" value="Genomic_DNA"/>
</dbReference>
<dbReference type="Proteomes" id="UP000031668">
    <property type="component" value="Unassembled WGS sequence"/>
</dbReference>